<dbReference type="InterPro" id="IPR013740">
    <property type="entry name" value="Redoxin"/>
</dbReference>
<organism evidence="3 4">
    <name type="scientific">Oceaniferula flava</name>
    <dbReference type="NCBI Taxonomy" id="2800421"/>
    <lineage>
        <taxon>Bacteria</taxon>
        <taxon>Pseudomonadati</taxon>
        <taxon>Verrucomicrobiota</taxon>
        <taxon>Verrucomicrobiia</taxon>
        <taxon>Verrucomicrobiales</taxon>
        <taxon>Verrucomicrobiaceae</taxon>
        <taxon>Oceaniferula</taxon>
    </lineage>
</organism>
<evidence type="ECO:0000259" key="2">
    <source>
        <dbReference type="PROSITE" id="PS51352"/>
    </source>
</evidence>
<dbReference type="SUPFAM" id="SSF52833">
    <property type="entry name" value="Thioredoxin-like"/>
    <property type="match status" value="1"/>
</dbReference>
<accession>A0AAE2VB05</accession>
<evidence type="ECO:0000313" key="3">
    <source>
        <dbReference type="EMBL" id="MBK1853950.1"/>
    </source>
</evidence>
<feature type="signal peptide" evidence="1">
    <location>
        <begin position="1"/>
        <end position="21"/>
    </location>
</feature>
<reference evidence="3" key="1">
    <citation type="submission" date="2021-01" db="EMBL/GenBank/DDBJ databases">
        <title>Modified the classification status of verrucomicrobia.</title>
        <authorList>
            <person name="Feng X."/>
        </authorList>
    </citation>
    <scope>NUCLEOTIDE SEQUENCE</scope>
    <source>
        <strain evidence="3">5K15</strain>
    </source>
</reference>
<keyword evidence="1" id="KW-0732">Signal</keyword>
<dbReference type="RefSeq" id="WP_309488558.1">
    <property type="nucleotide sequence ID" value="NZ_JAENIG010000002.1"/>
</dbReference>
<proteinExistence type="predicted"/>
<comment type="caution">
    <text evidence="3">The sequence shown here is derived from an EMBL/GenBank/DDBJ whole genome shotgun (WGS) entry which is preliminary data.</text>
</comment>
<dbReference type="Gene3D" id="3.40.30.10">
    <property type="entry name" value="Glutaredoxin"/>
    <property type="match status" value="1"/>
</dbReference>
<gene>
    <name evidence="3" type="ORF">JIN83_03190</name>
</gene>
<dbReference type="GO" id="GO:0016491">
    <property type="term" value="F:oxidoreductase activity"/>
    <property type="evidence" value="ECO:0007669"/>
    <property type="project" value="InterPro"/>
</dbReference>
<dbReference type="AlphaFoldDB" id="A0AAE2VB05"/>
<name>A0AAE2VB05_9BACT</name>
<dbReference type="Proteomes" id="UP000634206">
    <property type="component" value="Unassembled WGS sequence"/>
</dbReference>
<dbReference type="PANTHER" id="PTHR42852">
    <property type="entry name" value="THIOL:DISULFIDE INTERCHANGE PROTEIN DSBE"/>
    <property type="match status" value="1"/>
</dbReference>
<dbReference type="PROSITE" id="PS51352">
    <property type="entry name" value="THIOREDOXIN_2"/>
    <property type="match status" value="1"/>
</dbReference>
<dbReference type="InterPro" id="IPR013766">
    <property type="entry name" value="Thioredoxin_domain"/>
</dbReference>
<dbReference type="InterPro" id="IPR050553">
    <property type="entry name" value="Thioredoxin_ResA/DsbE_sf"/>
</dbReference>
<keyword evidence="4" id="KW-1185">Reference proteome</keyword>
<evidence type="ECO:0000256" key="1">
    <source>
        <dbReference type="SAM" id="SignalP"/>
    </source>
</evidence>
<dbReference type="CDD" id="cd02966">
    <property type="entry name" value="TlpA_like_family"/>
    <property type="match status" value="1"/>
</dbReference>
<dbReference type="InterPro" id="IPR036249">
    <property type="entry name" value="Thioredoxin-like_sf"/>
</dbReference>
<sequence length="379" mass="41119">MNIKNHRLAAFASLAFGFAAANTLLPTAYAQAPQAAQLKVGDALPADALADVTWVQGTPVAQLNEPGKVYMLECWATWCGPCIAAIPHVNALHGKYADKGLVIIGMNVWEDGLEKAQKFVAKKGDAMAYRVAFSGGRKSPFADKVMKPAGVTGIPRALVVKDGKLVLSIHPRQIDDALVESLLDNSFDPQAFALQQQDAAQRKAAFTAKLRPLQRAGDWEGVKKLAATLDDSESIKFSLTLHADLATNNWPALIATRKDIQNNRYKGRYNTHMIDVSVAREGALSEEAKSYADIALADYAVPNADDKPAKRTEHHFTKARLLYMAGDVASSKKELALAKESIAKIDNQGSAKYYTTVVGNAIKAVDQGSFPDYRKLLRP</sequence>
<dbReference type="Pfam" id="PF08534">
    <property type="entry name" value="Redoxin"/>
    <property type="match status" value="1"/>
</dbReference>
<protein>
    <submittedName>
        <fullName evidence="3">TlpA family protein disulfide reductase</fullName>
    </submittedName>
</protein>
<evidence type="ECO:0000313" key="4">
    <source>
        <dbReference type="Proteomes" id="UP000634206"/>
    </source>
</evidence>
<feature type="domain" description="Thioredoxin" evidence="2">
    <location>
        <begin position="38"/>
        <end position="188"/>
    </location>
</feature>
<feature type="chain" id="PRO_5042259047" evidence="1">
    <location>
        <begin position="22"/>
        <end position="379"/>
    </location>
</feature>
<dbReference type="PANTHER" id="PTHR42852:SF13">
    <property type="entry name" value="PROTEIN DIPZ"/>
    <property type="match status" value="1"/>
</dbReference>
<dbReference type="EMBL" id="JAENIG010000002">
    <property type="protein sequence ID" value="MBK1853950.1"/>
    <property type="molecule type" value="Genomic_DNA"/>
</dbReference>